<comment type="caution">
    <text evidence="2">The sequence shown here is derived from an EMBL/GenBank/DDBJ whole genome shotgun (WGS) entry which is preliminary data.</text>
</comment>
<feature type="transmembrane region" description="Helical" evidence="1">
    <location>
        <begin position="337"/>
        <end position="366"/>
    </location>
</feature>
<protein>
    <submittedName>
        <fullName evidence="2">Uncharacterized protein</fullName>
    </submittedName>
</protein>
<feature type="transmembrane region" description="Helical" evidence="1">
    <location>
        <begin position="97"/>
        <end position="118"/>
    </location>
</feature>
<gene>
    <name evidence="2" type="ORF">BCR34DRAFT_434838</name>
</gene>
<feature type="transmembrane region" description="Helical" evidence="1">
    <location>
        <begin position="189"/>
        <end position="210"/>
    </location>
</feature>
<dbReference type="EMBL" id="MCFA01000149">
    <property type="protein sequence ID" value="ORY03235.1"/>
    <property type="molecule type" value="Genomic_DNA"/>
</dbReference>
<evidence type="ECO:0000313" key="2">
    <source>
        <dbReference type="EMBL" id="ORY03235.1"/>
    </source>
</evidence>
<dbReference type="AlphaFoldDB" id="A0A1Y1Z097"/>
<dbReference type="Proteomes" id="UP000193144">
    <property type="component" value="Unassembled WGS sequence"/>
</dbReference>
<organism evidence="2 3">
    <name type="scientific">Clohesyomyces aquaticus</name>
    <dbReference type="NCBI Taxonomy" id="1231657"/>
    <lineage>
        <taxon>Eukaryota</taxon>
        <taxon>Fungi</taxon>
        <taxon>Dikarya</taxon>
        <taxon>Ascomycota</taxon>
        <taxon>Pezizomycotina</taxon>
        <taxon>Dothideomycetes</taxon>
        <taxon>Pleosporomycetidae</taxon>
        <taxon>Pleosporales</taxon>
        <taxon>Lindgomycetaceae</taxon>
        <taxon>Clohesyomyces</taxon>
    </lineage>
</organism>
<feature type="transmembrane region" description="Helical" evidence="1">
    <location>
        <begin position="222"/>
        <end position="244"/>
    </location>
</feature>
<dbReference type="OrthoDB" id="5382699at2759"/>
<reference evidence="2 3" key="1">
    <citation type="submission" date="2016-07" db="EMBL/GenBank/DDBJ databases">
        <title>Pervasive Adenine N6-methylation of Active Genes in Fungi.</title>
        <authorList>
            <consortium name="DOE Joint Genome Institute"/>
            <person name="Mondo S.J."/>
            <person name="Dannebaum R.O."/>
            <person name="Kuo R.C."/>
            <person name="Labutti K."/>
            <person name="Haridas S."/>
            <person name="Kuo A."/>
            <person name="Salamov A."/>
            <person name="Ahrendt S.R."/>
            <person name="Lipzen A."/>
            <person name="Sullivan W."/>
            <person name="Andreopoulos W.B."/>
            <person name="Clum A."/>
            <person name="Lindquist E."/>
            <person name="Daum C."/>
            <person name="Ramamoorthy G.K."/>
            <person name="Gryganskyi A."/>
            <person name="Culley D."/>
            <person name="Magnuson J.K."/>
            <person name="James T.Y."/>
            <person name="O'Malley M.A."/>
            <person name="Stajich J.E."/>
            <person name="Spatafora J.W."/>
            <person name="Visel A."/>
            <person name="Grigoriev I.V."/>
        </authorList>
    </citation>
    <scope>NUCLEOTIDE SEQUENCE [LARGE SCALE GENOMIC DNA]</scope>
    <source>
        <strain evidence="2 3">CBS 115471</strain>
    </source>
</reference>
<name>A0A1Y1Z097_9PLEO</name>
<keyword evidence="3" id="KW-1185">Reference proteome</keyword>
<evidence type="ECO:0000313" key="3">
    <source>
        <dbReference type="Proteomes" id="UP000193144"/>
    </source>
</evidence>
<proteinExistence type="predicted"/>
<feature type="non-terminal residue" evidence="2">
    <location>
        <position position="457"/>
    </location>
</feature>
<keyword evidence="1" id="KW-1133">Transmembrane helix</keyword>
<keyword evidence="1" id="KW-0472">Membrane</keyword>
<keyword evidence="1" id="KW-0812">Transmembrane</keyword>
<dbReference type="STRING" id="1231657.A0A1Y1Z097"/>
<feature type="non-terminal residue" evidence="2">
    <location>
        <position position="1"/>
    </location>
</feature>
<sequence length="457" mass="50283">RAHASNTQVYTPVQTPTPEQALAVDQVSGWFYFDLWVSRGMQIRNKADTTQCLLNLAKALEEVEVISAAEYNGAAGALALLPTVGALLGAPTREMWIVFKLVPVAGILAMFLSLGATITPSDVGEYESGKAFSYGGLMPTVRAEAAPDANDNDSDVDSFQNMSDARRFANEVNTRAADDSGGDVQHIKVWAGVGLQCILIAIMLIALWYAQRGAVVPWWCRVWGWMYFWYFLVAITSIFDNIVAAPFTQSWTLRVARGPTKIRYDGTQSRLTPFVEDRRFPTIIDRLKAGINLRHHITIADGDPTAYSRTCFYVVISVQGISSRHALMQMLSRISSVAMFAFGTALFASATLMSISAALMLLCLVLPTAMMGRVTAMWIAAEMNKTNKSIIHTVVKSKKEAGEYMEAILELEGLQIETMGHIILEGNVITRHHPLFSAATYIGLLAKPYNLVREAIK</sequence>
<accession>A0A1Y1Z097</accession>
<evidence type="ECO:0000256" key="1">
    <source>
        <dbReference type="SAM" id="Phobius"/>
    </source>
</evidence>